<dbReference type="EMBL" id="JBHRTR010000023">
    <property type="protein sequence ID" value="MFC3227468.1"/>
    <property type="molecule type" value="Genomic_DNA"/>
</dbReference>
<organism evidence="1 2">
    <name type="scientific">Marinibaculum pumilum</name>
    <dbReference type="NCBI Taxonomy" id="1766165"/>
    <lineage>
        <taxon>Bacteria</taxon>
        <taxon>Pseudomonadati</taxon>
        <taxon>Pseudomonadota</taxon>
        <taxon>Alphaproteobacteria</taxon>
        <taxon>Rhodospirillales</taxon>
        <taxon>Rhodospirillaceae</taxon>
        <taxon>Marinibaculum</taxon>
    </lineage>
</organism>
<comment type="caution">
    <text evidence="1">The sequence shown here is derived from an EMBL/GenBank/DDBJ whole genome shotgun (WGS) entry which is preliminary data.</text>
</comment>
<accession>A0ABV7KYJ0</accession>
<evidence type="ECO:0000313" key="2">
    <source>
        <dbReference type="Proteomes" id="UP001595528"/>
    </source>
</evidence>
<gene>
    <name evidence="1" type="ORF">ACFOGJ_09520</name>
</gene>
<dbReference type="Proteomes" id="UP001595528">
    <property type="component" value="Unassembled WGS sequence"/>
</dbReference>
<sequence>MTRKRAVLLAGSITHLKAAVGGAVVLTGSHGATFVAAYALRLGAGALVCHDAGLGLEHAGIAGLAMLDAHGIPAAAVSHDSARIGDADDMQLRGRISAANAAARSLGVDEGQACRDAVARLAAAADGSPVENQAGYSAAVAAAQSGEAGAQADHRHVLGLVRCALFPEPVEIVCLDSASDITAADAGKVVLTGSHGGLPAGETASAVKAGVRLVAFNDAGVGIDRAGIARLPALDGLGIPGIAVAAASARIGDGRSTYGTGRVSHVNALAADLGIAPGETIRDILRPQSSAPVRLKLAD</sequence>
<evidence type="ECO:0000313" key="1">
    <source>
        <dbReference type="EMBL" id="MFC3227468.1"/>
    </source>
</evidence>
<name>A0ABV7KYJ0_9PROT</name>
<reference evidence="2" key="1">
    <citation type="journal article" date="2019" name="Int. J. Syst. Evol. Microbiol.">
        <title>The Global Catalogue of Microorganisms (GCM) 10K type strain sequencing project: providing services to taxonomists for standard genome sequencing and annotation.</title>
        <authorList>
            <consortium name="The Broad Institute Genomics Platform"/>
            <consortium name="The Broad Institute Genome Sequencing Center for Infectious Disease"/>
            <person name="Wu L."/>
            <person name="Ma J."/>
        </authorList>
    </citation>
    <scope>NUCLEOTIDE SEQUENCE [LARGE SCALE GENOMIC DNA]</scope>
    <source>
        <strain evidence="2">KCTC 42964</strain>
    </source>
</reference>
<dbReference type="RefSeq" id="WP_379899638.1">
    <property type="nucleotide sequence ID" value="NZ_JBHRTR010000023.1"/>
</dbReference>
<protein>
    <submittedName>
        <fullName evidence="1">Uncharacterized protein</fullName>
    </submittedName>
</protein>
<keyword evidence="2" id="KW-1185">Reference proteome</keyword>
<proteinExistence type="predicted"/>